<dbReference type="AlphaFoldDB" id="A0A3G8JHT9"/>
<name>A0A3G8JHT9_9ACTN</name>
<dbReference type="EMBL" id="CP033972">
    <property type="protein sequence ID" value="AZG44583.1"/>
    <property type="molecule type" value="Genomic_DNA"/>
</dbReference>
<evidence type="ECO:0000313" key="3">
    <source>
        <dbReference type="Proteomes" id="UP000271469"/>
    </source>
</evidence>
<reference evidence="2 3" key="1">
    <citation type="submission" date="2018-11" db="EMBL/GenBank/DDBJ databases">
        <title>Gordonia insulae sp. nov., isolated from an island soil.</title>
        <authorList>
            <person name="Kim Y.S."/>
            <person name="Kim S.B."/>
        </authorList>
    </citation>
    <scope>NUCLEOTIDE SEQUENCE [LARGE SCALE GENOMIC DNA]</scope>
    <source>
        <strain evidence="2 3">MMS17-SY073</strain>
    </source>
</reference>
<organism evidence="2 3">
    <name type="scientific">Gordonia insulae</name>
    <dbReference type="NCBI Taxonomy" id="2420509"/>
    <lineage>
        <taxon>Bacteria</taxon>
        <taxon>Bacillati</taxon>
        <taxon>Actinomycetota</taxon>
        <taxon>Actinomycetes</taxon>
        <taxon>Mycobacteriales</taxon>
        <taxon>Gordoniaceae</taxon>
        <taxon>Gordonia</taxon>
    </lineage>
</organism>
<dbReference type="KEGG" id="gom:D7316_01169"/>
<evidence type="ECO:0000259" key="1">
    <source>
        <dbReference type="Pfam" id="PF13601"/>
    </source>
</evidence>
<protein>
    <recommendedName>
        <fullName evidence="1">Winged helix DNA-binding domain-containing protein</fullName>
    </recommendedName>
</protein>
<dbReference type="PANTHER" id="PTHR37318">
    <property type="entry name" value="BSL7504 PROTEIN"/>
    <property type="match status" value="1"/>
</dbReference>
<dbReference type="InterPro" id="IPR027395">
    <property type="entry name" value="WH_DNA-bd_dom"/>
</dbReference>
<dbReference type="Gene3D" id="1.10.10.10">
    <property type="entry name" value="Winged helix-like DNA-binding domain superfamily/Winged helix DNA-binding domain"/>
    <property type="match status" value="1"/>
</dbReference>
<dbReference type="InterPro" id="IPR036390">
    <property type="entry name" value="WH_DNA-bd_sf"/>
</dbReference>
<proteinExistence type="predicted"/>
<dbReference type="Pfam" id="PF13601">
    <property type="entry name" value="HTH_34"/>
    <property type="match status" value="1"/>
</dbReference>
<dbReference type="SUPFAM" id="SSF46785">
    <property type="entry name" value="Winged helix' DNA-binding domain"/>
    <property type="match status" value="1"/>
</dbReference>
<dbReference type="Proteomes" id="UP000271469">
    <property type="component" value="Chromosome"/>
</dbReference>
<keyword evidence="3" id="KW-1185">Reference proteome</keyword>
<dbReference type="InterPro" id="IPR036388">
    <property type="entry name" value="WH-like_DNA-bd_sf"/>
</dbReference>
<sequence>MGRRVTVEGFDELIHPSTRLTLVATLAAADWAEFAFLKDRLALSDSALSKQISTLEDAGYLVTERRSNGRRRTVRARLTEVGRSAFAGHIAALQSIVSAAAPLEESIRTGRGASTHHDLEVSDTP</sequence>
<accession>A0A3G8JHT9</accession>
<feature type="domain" description="Winged helix DNA-binding" evidence="1">
    <location>
        <begin position="19"/>
        <end position="97"/>
    </location>
</feature>
<evidence type="ECO:0000313" key="2">
    <source>
        <dbReference type="EMBL" id="AZG44583.1"/>
    </source>
</evidence>
<gene>
    <name evidence="2" type="ORF">D7316_01169</name>
</gene>
<dbReference type="PANTHER" id="PTHR37318:SF1">
    <property type="entry name" value="BSL7504 PROTEIN"/>
    <property type="match status" value="1"/>
</dbReference>